<dbReference type="Pfam" id="PF18335">
    <property type="entry name" value="SH3_13"/>
    <property type="match status" value="1"/>
</dbReference>
<dbReference type="InterPro" id="IPR029493">
    <property type="entry name" value="RecD2-like_HHH"/>
</dbReference>
<proteinExistence type="inferred from homology"/>
<dbReference type="GO" id="GO:0017116">
    <property type="term" value="F:single-stranded DNA helicase activity"/>
    <property type="evidence" value="ECO:0007669"/>
    <property type="project" value="TreeGrafter"/>
</dbReference>
<dbReference type="Pfam" id="PF13245">
    <property type="entry name" value="AAA_19"/>
    <property type="match status" value="1"/>
</dbReference>
<organism evidence="5 6">
    <name type="scientific">Eshraghiella crossota DSM 2876</name>
    <dbReference type="NCBI Taxonomy" id="511680"/>
    <lineage>
        <taxon>Bacteria</taxon>
        <taxon>Bacillati</taxon>
        <taxon>Bacillota</taxon>
        <taxon>Clostridia</taxon>
        <taxon>Lachnospirales</taxon>
        <taxon>Lachnospiraceae</taxon>
        <taxon>Eshraghiella</taxon>
    </lineage>
</organism>
<dbReference type="Pfam" id="PF13538">
    <property type="entry name" value="UvrD_C_2"/>
    <property type="match status" value="1"/>
</dbReference>
<evidence type="ECO:0000313" key="5">
    <source>
        <dbReference type="EMBL" id="EFF69274.1"/>
    </source>
</evidence>
<dbReference type="CDD" id="cd18809">
    <property type="entry name" value="SF1_C_RecD"/>
    <property type="match status" value="1"/>
</dbReference>
<gene>
    <name evidence="3" type="primary">recD2</name>
    <name evidence="5" type="ORF">BUTYVIB_00463</name>
</gene>
<feature type="binding site" evidence="3">
    <location>
        <begin position="360"/>
        <end position="364"/>
    </location>
    <ligand>
        <name>ATP</name>
        <dbReference type="ChEBI" id="CHEBI:30616"/>
    </ligand>
</feature>
<dbReference type="InterPro" id="IPR006345">
    <property type="entry name" value="RecD2"/>
</dbReference>
<dbReference type="Gene3D" id="1.10.10.2220">
    <property type="match status" value="1"/>
</dbReference>
<evidence type="ECO:0000256" key="2">
    <source>
        <dbReference type="ARBA" id="ARBA00022840"/>
    </source>
</evidence>
<evidence type="ECO:0000313" key="6">
    <source>
        <dbReference type="Proteomes" id="UP000006238"/>
    </source>
</evidence>
<dbReference type="Proteomes" id="UP000006238">
    <property type="component" value="Unassembled WGS sequence"/>
</dbReference>
<dbReference type="Gene3D" id="1.10.150.20">
    <property type="entry name" value="5' to 3' exonuclease, C-terminal subdomain"/>
    <property type="match status" value="1"/>
</dbReference>
<keyword evidence="3" id="KW-0378">Hydrolase</keyword>
<keyword evidence="3 5" id="KW-0347">Helicase</keyword>
<dbReference type="HAMAP" id="MF_01488">
    <property type="entry name" value="RecD2"/>
    <property type="match status" value="1"/>
</dbReference>
<evidence type="ECO:0000256" key="1">
    <source>
        <dbReference type="ARBA" id="ARBA00022741"/>
    </source>
</evidence>
<keyword evidence="2 3" id="KW-0067">ATP-binding</keyword>
<dbReference type="InterPro" id="IPR027417">
    <property type="entry name" value="P-loop_NTPase"/>
</dbReference>
<keyword evidence="3" id="KW-0413">Isomerase</keyword>
<dbReference type="InterPro" id="IPR055446">
    <property type="entry name" value="RecD2_N_OB"/>
</dbReference>
<dbReference type="Gene3D" id="3.40.50.300">
    <property type="entry name" value="P-loop containing nucleotide triphosphate hydrolases"/>
    <property type="match status" value="2"/>
</dbReference>
<dbReference type="InterPro" id="IPR050534">
    <property type="entry name" value="Coronavir_polyprotein_1ab"/>
</dbReference>
<feature type="domain" description="AAA+ ATPase" evidence="4">
    <location>
        <begin position="349"/>
        <end position="503"/>
    </location>
</feature>
<dbReference type="InterPro" id="IPR027785">
    <property type="entry name" value="UvrD-like_helicase_C"/>
</dbReference>
<dbReference type="InterPro" id="IPR041451">
    <property type="entry name" value="RecD2_SH13"/>
</dbReference>
<comment type="catalytic activity">
    <reaction evidence="3">
        <text>ATP + H2O = ADP + phosphate + H(+)</text>
        <dbReference type="Rhea" id="RHEA:13065"/>
        <dbReference type="ChEBI" id="CHEBI:15377"/>
        <dbReference type="ChEBI" id="CHEBI:15378"/>
        <dbReference type="ChEBI" id="CHEBI:30616"/>
        <dbReference type="ChEBI" id="CHEBI:43474"/>
        <dbReference type="ChEBI" id="CHEBI:456216"/>
        <dbReference type="EC" id="5.6.2.3"/>
    </reaction>
</comment>
<dbReference type="GO" id="GO:0005524">
    <property type="term" value="F:ATP binding"/>
    <property type="evidence" value="ECO:0007669"/>
    <property type="project" value="UniProtKB-UniRule"/>
</dbReference>
<comment type="similarity">
    <text evidence="3">Belongs to the RecD family. RecD2 subfamily.</text>
</comment>
<dbReference type="GO" id="GO:0006310">
    <property type="term" value="P:DNA recombination"/>
    <property type="evidence" value="ECO:0007669"/>
    <property type="project" value="InterPro"/>
</dbReference>
<dbReference type="CDD" id="cd17933">
    <property type="entry name" value="DEXSc_RecD-like"/>
    <property type="match status" value="1"/>
</dbReference>
<name>D4RXB2_9FIRM</name>
<dbReference type="Pfam" id="PF23139">
    <property type="entry name" value="OB_YrrC"/>
    <property type="match status" value="1"/>
</dbReference>
<dbReference type="RefSeq" id="WP_005601321.1">
    <property type="nucleotide sequence ID" value="NZ_GG663520.1"/>
</dbReference>
<dbReference type="SUPFAM" id="SSF47781">
    <property type="entry name" value="RuvA domain 2-like"/>
    <property type="match status" value="1"/>
</dbReference>
<dbReference type="PANTHER" id="PTHR43788:SF6">
    <property type="entry name" value="DNA HELICASE B"/>
    <property type="match status" value="1"/>
</dbReference>
<dbReference type="GO" id="GO:0016887">
    <property type="term" value="F:ATP hydrolysis activity"/>
    <property type="evidence" value="ECO:0007669"/>
    <property type="project" value="RHEA"/>
</dbReference>
<keyword evidence="3" id="KW-0238">DNA-binding</keyword>
<accession>D4RXB2</accession>
<reference evidence="5 6" key="1">
    <citation type="submission" date="2010-02" db="EMBL/GenBank/DDBJ databases">
        <authorList>
            <person name="Weinstock G."/>
            <person name="Sodergren E."/>
            <person name="Clifton S."/>
            <person name="Fulton L."/>
            <person name="Fulton B."/>
            <person name="Courtney L."/>
            <person name="Fronick C."/>
            <person name="Harrison M."/>
            <person name="Strong C."/>
            <person name="Farmer C."/>
            <person name="Delahaunty K."/>
            <person name="Markovic C."/>
            <person name="Hall O."/>
            <person name="Minx P."/>
            <person name="Tomlinson C."/>
            <person name="Mitreva M."/>
            <person name="Nelson J."/>
            <person name="Hou S."/>
            <person name="Wollam A."/>
            <person name="Pepin K.H."/>
            <person name="Johnson M."/>
            <person name="Bhonagiri V."/>
            <person name="Zhang X."/>
            <person name="Suruliraj S."/>
            <person name="Warren W."/>
            <person name="Chinwalla A."/>
            <person name="Mardis E.R."/>
            <person name="Wilson R.K."/>
        </authorList>
    </citation>
    <scope>NUCLEOTIDE SEQUENCE [LARGE SCALE GENOMIC DNA]</scope>
    <source>
        <strain evidence="5 6">DSM 2876</strain>
    </source>
</reference>
<dbReference type="eggNOG" id="COG0507">
    <property type="taxonomic scope" value="Bacteria"/>
</dbReference>
<evidence type="ECO:0000259" key="4">
    <source>
        <dbReference type="SMART" id="SM00382"/>
    </source>
</evidence>
<protein>
    <recommendedName>
        <fullName evidence="3">ATP-dependent RecD2 DNA helicase</fullName>
        <ecNumber evidence="3">5.6.2.3</ecNumber>
    </recommendedName>
    <alternativeName>
        <fullName evidence="3">DNA 5'-3' helicase subunit RecD2</fullName>
    </alternativeName>
</protein>
<keyword evidence="1 3" id="KW-0547">Nucleotide-binding</keyword>
<evidence type="ECO:0000256" key="3">
    <source>
        <dbReference type="HAMAP-Rule" id="MF_01488"/>
    </source>
</evidence>
<dbReference type="EMBL" id="ABWN01000019">
    <property type="protein sequence ID" value="EFF69274.1"/>
    <property type="molecule type" value="Genomic_DNA"/>
</dbReference>
<dbReference type="Pfam" id="PF14490">
    <property type="entry name" value="HHH_RecD2"/>
    <property type="match status" value="1"/>
</dbReference>
<dbReference type="SUPFAM" id="SSF52540">
    <property type="entry name" value="P-loop containing nucleoside triphosphate hydrolases"/>
    <property type="match status" value="1"/>
</dbReference>
<comment type="function">
    <text evidence="3">DNA-dependent ATPase and ATP-dependent 5'-3' DNA helicase. Has no activity on blunt DNA or DNA with 3'-overhangs, requires at least 10 bases of 5'-ssDNA for helicase activity.</text>
</comment>
<sequence length="756" mass="84637">MEELKGYVEKIIYTNEENGHTILEVELSNDEVKRLKDNCEEYADEIYNSMVCVGILNLVHTGSYVVFKGDFSLHPSYGVQFKAVSFEETEAEDEVSIERYLASGAIKGIGAGLAARIVKKFKMDTFRIMEEEPERLSEVKGISDRIAMEIADQVVEKRDMRKAMIYLSGVGIGMNLAVKIYKTYGNDMYKILKENPYKIADDIDGVGFKIADDIAKDLGMEPDSPYRIKSGILYTLSQAVAAGHAYLPLNLLMERTKNILQAEIEEDEDLIMDLIIAKKIVVKKVNDESVVYPSSMYNTEVSVAAALTDLNRKYPVDEKTIEKILSSIEYREKIELDDYQREAVKEAAESGLLIITGGPGTGKTTTINTIIKYFEEKGSEILLAAPTGRAAKRMTEATGHEAKTIHRLLELSGMPSDESTGVNFERNEDNPLEADVVIIDEMSMVDIFLMNSLLKAVVKPTRLILVGDADQLPSVGPGAVLKDIIKADVFNVVRLVKIFRQEEAGDIVINAHKINQGIPVAVSTRSKDFPFITRKDAQSVINAMITLVKDKLPAYTDCKTEEVQVLTPTRKGRLGAVNLNTVLQQYLNPASDGKVEKEISGVIYREGDKVMQIKNNYKIGWEIRGYHGIPVETGLGVFNGDMGIIDNINLYLNRMTVRFDDNKYVEYSFKETDEIEHAYAVTVHKSQGSEYPAVVMPVLDGPRLLMNRNILYTAVTRAKKCICIVGDENAFYNMIENVNEQKRFTTLDVRIKEAFT</sequence>
<dbReference type="AlphaFoldDB" id="D4RXB2"/>
<dbReference type="EC" id="5.6.2.3" evidence="3"/>
<dbReference type="NCBIfam" id="TIGR01448">
    <property type="entry name" value="recD_rel"/>
    <property type="match status" value="1"/>
</dbReference>
<dbReference type="InterPro" id="IPR010994">
    <property type="entry name" value="RuvA_2-like"/>
</dbReference>
<dbReference type="PANTHER" id="PTHR43788">
    <property type="entry name" value="DNA2/NAM7 HELICASE FAMILY MEMBER"/>
    <property type="match status" value="1"/>
</dbReference>
<dbReference type="STRING" id="45851.BHV86_02560"/>
<keyword evidence="6" id="KW-1185">Reference proteome</keyword>
<dbReference type="InterPro" id="IPR003593">
    <property type="entry name" value="AAA+_ATPase"/>
</dbReference>
<dbReference type="Gene3D" id="2.30.30.940">
    <property type="match status" value="1"/>
</dbReference>
<dbReference type="HOGENOM" id="CLU_007524_0_2_9"/>
<dbReference type="GeneID" id="98919266"/>
<dbReference type="GO" id="GO:0043139">
    <property type="term" value="F:5'-3' DNA helicase activity"/>
    <property type="evidence" value="ECO:0007669"/>
    <property type="project" value="UniProtKB-UniRule"/>
</dbReference>
<comment type="caution">
    <text evidence="5">The sequence shown here is derived from an EMBL/GenBank/DDBJ whole genome shotgun (WGS) entry which is preliminary data.</text>
</comment>
<dbReference type="GO" id="GO:0009338">
    <property type="term" value="C:exodeoxyribonuclease V complex"/>
    <property type="evidence" value="ECO:0007669"/>
    <property type="project" value="TreeGrafter"/>
</dbReference>
<dbReference type="SMART" id="SM00382">
    <property type="entry name" value="AAA"/>
    <property type="match status" value="1"/>
</dbReference>
<dbReference type="GO" id="GO:0003677">
    <property type="term" value="F:DNA binding"/>
    <property type="evidence" value="ECO:0007669"/>
    <property type="project" value="UniProtKB-UniRule"/>
</dbReference>